<evidence type="ECO:0000313" key="5">
    <source>
        <dbReference type="Proteomes" id="UP001181693"/>
    </source>
</evidence>
<protein>
    <submittedName>
        <fullName evidence="4">Uncharacterized protein</fullName>
    </submittedName>
</protein>
<accession>A0AAV3AT17</accession>
<dbReference type="SUPFAM" id="SSF48403">
    <property type="entry name" value="Ankyrin repeat"/>
    <property type="match status" value="1"/>
</dbReference>
<dbReference type="GO" id="GO:0005634">
    <property type="term" value="C:nucleus"/>
    <property type="evidence" value="ECO:0007669"/>
    <property type="project" value="TreeGrafter"/>
</dbReference>
<proteinExistence type="predicted"/>
<dbReference type="GO" id="GO:0019901">
    <property type="term" value="F:protein kinase binding"/>
    <property type="evidence" value="ECO:0007669"/>
    <property type="project" value="TreeGrafter"/>
</dbReference>
<dbReference type="PANTHER" id="PTHR24201:SF8">
    <property type="entry name" value="CYCLIN-DEPENDENT KINASE 4 INHIBITOR B"/>
    <property type="match status" value="1"/>
</dbReference>
<dbReference type="PROSITE" id="PS50297">
    <property type="entry name" value="ANK_REP_REGION"/>
    <property type="match status" value="1"/>
</dbReference>
<dbReference type="PROSITE" id="PS50088">
    <property type="entry name" value="ANK_REPEAT"/>
    <property type="match status" value="1"/>
</dbReference>
<dbReference type="InterPro" id="IPR002110">
    <property type="entry name" value="Ankyrin_rpt"/>
</dbReference>
<dbReference type="GO" id="GO:2000045">
    <property type="term" value="P:regulation of G1/S transition of mitotic cell cycle"/>
    <property type="evidence" value="ECO:0007669"/>
    <property type="project" value="TreeGrafter"/>
</dbReference>
<dbReference type="InterPro" id="IPR036770">
    <property type="entry name" value="Ankyrin_rpt-contain_sf"/>
</dbReference>
<name>A0AAV3AT17_PYXAD</name>
<feature type="repeat" description="ANK" evidence="3">
    <location>
        <begin position="19"/>
        <end position="51"/>
    </location>
</feature>
<keyword evidence="1" id="KW-0677">Repeat</keyword>
<dbReference type="GO" id="GO:0005737">
    <property type="term" value="C:cytoplasm"/>
    <property type="evidence" value="ECO:0007669"/>
    <property type="project" value="TreeGrafter"/>
</dbReference>
<dbReference type="EMBL" id="DYDO01000003">
    <property type="protein sequence ID" value="DBA28145.1"/>
    <property type="molecule type" value="Genomic_DNA"/>
</dbReference>
<dbReference type="Gene3D" id="1.25.40.20">
    <property type="entry name" value="Ankyrin repeat-containing domain"/>
    <property type="match status" value="1"/>
</dbReference>
<organism evidence="4 5">
    <name type="scientific">Pyxicephalus adspersus</name>
    <name type="common">African bullfrog</name>
    <dbReference type="NCBI Taxonomy" id="30357"/>
    <lineage>
        <taxon>Eukaryota</taxon>
        <taxon>Metazoa</taxon>
        <taxon>Chordata</taxon>
        <taxon>Craniata</taxon>
        <taxon>Vertebrata</taxon>
        <taxon>Euteleostomi</taxon>
        <taxon>Amphibia</taxon>
        <taxon>Batrachia</taxon>
        <taxon>Anura</taxon>
        <taxon>Neobatrachia</taxon>
        <taxon>Ranoidea</taxon>
        <taxon>Pyxicephalidae</taxon>
        <taxon>Pyxicephalinae</taxon>
        <taxon>Pyxicephalus</taxon>
    </lineage>
</organism>
<keyword evidence="2 3" id="KW-0040">ANK repeat</keyword>
<gene>
    <name evidence="4" type="ORF">GDO54_008548</name>
</gene>
<dbReference type="InterPro" id="IPR050776">
    <property type="entry name" value="Ank_Repeat/CDKN_Inhibitor"/>
</dbReference>
<dbReference type="AlphaFoldDB" id="A0AAV3AT17"/>
<dbReference type="GO" id="GO:0008285">
    <property type="term" value="P:negative regulation of cell population proliferation"/>
    <property type="evidence" value="ECO:0007669"/>
    <property type="project" value="TreeGrafter"/>
</dbReference>
<evidence type="ECO:0000256" key="2">
    <source>
        <dbReference type="ARBA" id="ARBA00023043"/>
    </source>
</evidence>
<comment type="caution">
    <text evidence="4">The sequence shown here is derived from an EMBL/GenBank/DDBJ whole genome shotgun (WGS) entry which is preliminary data.</text>
</comment>
<keyword evidence="5" id="KW-1185">Reference proteome</keyword>
<dbReference type="PANTHER" id="PTHR24201">
    <property type="entry name" value="ANK_REP_REGION DOMAIN-CONTAINING PROTEIN"/>
    <property type="match status" value="1"/>
</dbReference>
<dbReference type="GO" id="GO:0004861">
    <property type="term" value="F:cyclin-dependent protein serine/threonine kinase inhibitor activity"/>
    <property type="evidence" value="ECO:0007669"/>
    <property type="project" value="TreeGrafter"/>
</dbReference>
<evidence type="ECO:0000313" key="4">
    <source>
        <dbReference type="EMBL" id="DBA28145.1"/>
    </source>
</evidence>
<evidence type="ECO:0000256" key="1">
    <source>
        <dbReference type="ARBA" id="ARBA00022737"/>
    </source>
</evidence>
<dbReference type="Pfam" id="PF12796">
    <property type="entry name" value="Ank_2"/>
    <property type="match status" value="1"/>
</dbReference>
<dbReference type="Proteomes" id="UP001181693">
    <property type="component" value="Unassembled WGS sequence"/>
</dbReference>
<evidence type="ECO:0000256" key="3">
    <source>
        <dbReference type="PROSITE-ProRule" id="PRU00023"/>
    </source>
</evidence>
<reference evidence="4" key="1">
    <citation type="thesis" date="2020" institute="ProQuest LLC" country="789 East Eisenhower Parkway, Ann Arbor, MI, USA">
        <title>Comparative Genomics and Chromosome Evolution.</title>
        <authorList>
            <person name="Mudd A.B."/>
        </authorList>
    </citation>
    <scope>NUCLEOTIDE SEQUENCE</scope>
    <source>
        <strain evidence="4">1538</strain>
        <tissue evidence="4">Blood</tissue>
    </source>
</reference>
<sequence length="91" mass="10297">MTQLLLVHGANPNIQHSRTGATPAHRAARNGSLETLTALLHGGAHIHLSDRRGRLPMDLASNNMVNDLQSKVPRAQLFFIYYNYYKCFLYF</sequence>